<dbReference type="InterPro" id="IPR039420">
    <property type="entry name" value="WalR-like"/>
</dbReference>
<dbReference type="Proteomes" id="UP000886751">
    <property type="component" value="Unassembled WGS sequence"/>
</dbReference>
<dbReference type="InterPro" id="IPR001867">
    <property type="entry name" value="OmpR/PhoB-type_DNA-bd"/>
</dbReference>
<dbReference type="SUPFAM" id="SSF46894">
    <property type="entry name" value="C-terminal effector domain of the bipartite response regulators"/>
    <property type="match status" value="1"/>
</dbReference>
<evidence type="ECO:0000313" key="9">
    <source>
        <dbReference type="Proteomes" id="UP000886751"/>
    </source>
</evidence>
<evidence type="ECO:0000256" key="4">
    <source>
        <dbReference type="ARBA" id="ARBA00023125"/>
    </source>
</evidence>
<gene>
    <name evidence="8" type="ORF">H9846_01850</name>
</gene>
<proteinExistence type="predicted"/>
<evidence type="ECO:0000256" key="6">
    <source>
        <dbReference type="PROSITE-ProRule" id="PRU01091"/>
    </source>
</evidence>
<dbReference type="GO" id="GO:0032993">
    <property type="term" value="C:protein-DNA complex"/>
    <property type="evidence" value="ECO:0007669"/>
    <property type="project" value="TreeGrafter"/>
</dbReference>
<protein>
    <submittedName>
        <fullName evidence="8">Winged helix-turn-helix domain-containing protein</fullName>
    </submittedName>
</protein>
<feature type="domain" description="OmpR/PhoB-type" evidence="7">
    <location>
        <begin position="7"/>
        <end position="102"/>
    </location>
</feature>
<evidence type="ECO:0000256" key="5">
    <source>
        <dbReference type="ARBA" id="ARBA00023163"/>
    </source>
</evidence>
<dbReference type="AlphaFoldDB" id="A0A9D1XZ48"/>
<reference evidence="8" key="1">
    <citation type="journal article" date="2021" name="PeerJ">
        <title>Extensive microbial diversity within the chicken gut microbiome revealed by metagenomics and culture.</title>
        <authorList>
            <person name="Gilroy R."/>
            <person name="Ravi A."/>
            <person name="Getino M."/>
            <person name="Pursley I."/>
            <person name="Horton D.L."/>
            <person name="Alikhan N.F."/>
            <person name="Baker D."/>
            <person name="Gharbi K."/>
            <person name="Hall N."/>
            <person name="Watson M."/>
            <person name="Adriaenssens E.M."/>
            <person name="Foster-Nyarko E."/>
            <person name="Jarju S."/>
            <person name="Secka A."/>
            <person name="Antonio M."/>
            <person name="Oren A."/>
            <person name="Chaudhuri R.R."/>
            <person name="La Ragione R."/>
            <person name="Hildebrand F."/>
            <person name="Pallen M.J."/>
        </authorList>
    </citation>
    <scope>NUCLEOTIDE SEQUENCE</scope>
    <source>
        <strain evidence="8">ChiHecec2B26-7398</strain>
    </source>
</reference>
<dbReference type="EMBL" id="DXEI01000031">
    <property type="protein sequence ID" value="HIX94183.1"/>
    <property type="molecule type" value="Genomic_DNA"/>
</dbReference>
<comment type="caution">
    <text evidence="8">The sequence shown here is derived from an EMBL/GenBank/DDBJ whole genome shotgun (WGS) entry which is preliminary data.</text>
</comment>
<dbReference type="PANTHER" id="PTHR48111">
    <property type="entry name" value="REGULATOR OF RPOS"/>
    <property type="match status" value="1"/>
</dbReference>
<dbReference type="GO" id="GO:0000156">
    <property type="term" value="F:phosphorelay response regulator activity"/>
    <property type="evidence" value="ECO:0007669"/>
    <property type="project" value="TreeGrafter"/>
</dbReference>
<evidence type="ECO:0000313" key="8">
    <source>
        <dbReference type="EMBL" id="HIX94183.1"/>
    </source>
</evidence>
<keyword evidence="5" id="KW-0804">Transcription</keyword>
<feature type="DNA-binding region" description="OmpR/PhoB-type" evidence="6">
    <location>
        <begin position="7"/>
        <end position="102"/>
    </location>
</feature>
<dbReference type="GO" id="GO:0005829">
    <property type="term" value="C:cytosol"/>
    <property type="evidence" value="ECO:0007669"/>
    <property type="project" value="TreeGrafter"/>
</dbReference>
<evidence type="ECO:0000256" key="2">
    <source>
        <dbReference type="ARBA" id="ARBA00023012"/>
    </source>
</evidence>
<dbReference type="SMART" id="SM00862">
    <property type="entry name" value="Trans_reg_C"/>
    <property type="match status" value="1"/>
</dbReference>
<dbReference type="Pfam" id="PF00486">
    <property type="entry name" value="Trans_reg_C"/>
    <property type="match status" value="1"/>
</dbReference>
<organism evidence="8 9">
    <name type="scientific">Candidatus Gemmiger excrementipullorum</name>
    <dbReference type="NCBI Taxonomy" id="2838610"/>
    <lineage>
        <taxon>Bacteria</taxon>
        <taxon>Bacillati</taxon>
        <taxon>Bacillota</taxon>
        <taxon>Clostridia</taxon>
        <taxon>Eubacteriales</taxon>
        <taxon>Gemmiger</taxon>
    </lineage>
</organism>
<evidence type="ECO:0000259" key="7">
    <source>
        <dbReference type="PROSITE" id="PS51755"/>
    </source>
</evidence>
<keyword evidence="1" id="KW-0597">Phosphoprotein</keyword>
<sequence>MQWQNEADVLWYGAVCVQLSTQRVFVQGQAVHLAPMEYCLLCYLLQHQGQILSRRELFLQVWGAPAGLKTRTLDAHVHALRKKLALGGRLETVFRVGYRLRLPAEAGAAPAAAPAGSAKP</sequence>
<dbReference type="InterPro" id="IPR036388">
    <property type="entry name" value="WH-like_DNA-bd_sf"/>
</dbReference>
<dbReference type="GO" id="GO:0000976">
    <property type="term" value="F:transcription cis-regulatory region binding"/>
    <property type="evidence" value="ECO:0007669"/>
    <property type="project" value="TreeGrafter"/>
</dbReference>
<dbReference type="InterPro" id="IPR016032">
    <property type="entry name" value="Sig_transdc_resp-reg_C-effctor"/>
</dbReference>
<reference evidence="8" key="2">
    <citation type="submission" date="2021-04" db="EMBL/GenBank/DDBJ databases">
        <authorList>
            <person name="Gilroy R."/>
        </authorList>
    </citation>
    <scope>NUCLEOTIDE SEQUENCE</scope>
    <source>
        <strain evidence="8">ChiHecec2B26-7398</strain>
    </source>
</reference>
<dbReference type="CDD" id="cd00383">
    <property type="entry name" value="trans_reg_C"/>
    <property type="match status" value="1"/>
</dbReference>
<evidence type="ECO:0000256" key="1">
    <source>
        <dbReference type="ARBA" id="ARBA00022553"/>
    </source>
</evidence>
<dbReference type="Gene3D" id="1.10.10.10">
    <property type="entry name" value="Winged helix-like DNA-binding domain superfamily/Winged helix DNA-binding domain"/>
    <property type="match status" value="1"/>
</dbReference>
<dbReference type="GO" id="GO:0006355">
    <property type="term" value="P:regulation of DNA-templated transcription"/>
    <property type="evidence" value="ECO:0007669"/>
    <property type="project" value="InterPro"/>
</dbReference>
<dbReference type="PANTHER" id="PTHR48111:SF1">
    <property type="entry name" value="TWO-COMPONENT RESPONSE REGULATOR ORR33"/>
    <property type="match status" value="1"/>
</dbReference>
<name>A0A9D1XZ48_9FIRM</name>
<accession>A0A9D1XZ48</accession>
<keyword evidence="4 6" id="KW-0238">DNA-binding</keyword>
<keyword evidence="2" id="KW-0902">Two-component regulatory system</keyword>
<dbReference type="PROSITE" id="PS51755">
    <property type="entry name" value="OMPR_PHOB"/>
    <property type="match status" value="1"/>
</dbReference>
<keyword evidence="3" id="KW-0805">Transcription regulation</keyword>
<evidence type="ECO:0000256" key="3">
    <source>
        <dbReference type="ARBA" id="ARBA00023015"/>
    </source>
</evidence>